<comment type="caution">
    <text evidence="1">The sequence shown here is derived from an EMBL/GenBank/DDBJ whole genome shotgun (WGS) entry which is preliminary data.</text>
</comment>
<name>A0A821KBT0_9BILA</name>
<dbReference type="EMBL" id="CAJOBS010001486">
    <property type="protein sequence ID" value="CAF4735231.1"/>
    <property type="molecule type" value="Genomic_DNA"/>
</dbReference>
<evidence type="ECO:0000313" key="2">
    <source>
        <dbReference type="Proteomes" id="UP000663838"/>
    </source>
</evidence>
<dbReference type="AlphaFoldDB" id="A0A821KBT0"/>
<proteinExistence type="predicted"/>
<gene>
    <name evidence="1" type="ORF">TOA249_LOCUS19204</name>
</gene>
<reference evidence="1" key="1">
    <citation type="submission" date="2021-02" db="EMBL/GenBank/DDBJ databases">
        <authorList>
            <person name="Nowell W R."/>
        </authorList>
    </citation>
    <scope>NUCLEOTIDE SEQUENCE</scope>
</reference>
<accession>A0A821KBT0</accession>
<dbReference type="Proteomes" id="UP000663838">
    <property type="component" value="Unassembled WGS sequence"/>
</dbReference>
<organism evidence="1 2">
    <name type="scientific">Rotaria socialis</name>
    <dbReference type="NCBI Taxonomy" id="392032"/>
    <lineage>
        <taxon>Eukaryota</taxon>
        <taxon>Metazoa</taxon>
        <taxon>Spiralia</taxon>
        <taxon>Gnathifera</taxon>
        <taxon>Rotifera</taxon>
        <taxon>Eurotatoria</taxon>
        <taxon>Bdelloidea</taxon>
        <taxon>Philodinida</taxon>
        <taxon>Philodinidae</taxon>
        <taxon>Rotaria</taxon>
    </lineage>
</organism>
<sequence length="261" mass="30396">MEYRCRQGICIHLQTTFDKVINCSDAAAEYRANTHRLGGSSVFICDILSNFFSVMNIIGNVTDEDNCPSDNKNPCVNRTSGQVVCYSSNMWFLSSHNTGDCPVNYFEDDKLLCPWQNRSLFQPNVQWNNGEDEVFCRIADPPWNTAYNDRFLLDIDIYPQTTVTTTLLIKNIEHIESLKYERVAQVKQIQDQSLLRLLKNVQLEKPLPVFHRNRKLYQFDFAFIQLAIERNRCPYIDPFFNEQILNLISLQRAKCLSRTMP</sequence>
<protein>
    <submittedName>
        <fullName evidence="1">Uncharacterized protein</fullName>
    </submittedName>
</protein>
<evidence type="ECO:0000313" key="1">
    <source>
        <dbReference type="EMBL" id="CAF4735231.1"/>
    </source>
</evidence>